<dbReference type="InterPro" id="IPR008922">
    <property type="entry name" value="Di-copper_centre_dom_sf"/>
</dbReference>
<feature type="chain" id="PRO_5041201396" description="Tyrosinase copper-binding domain-containing protein" evidence="3">
    <location>
        <begin position="26"/>
        <end position="849"/>
    </location>
</feature>
<dbReference type="Gene3D" id="1.10.1280.10">
    <property type="entry name" value="Di-copper center containing domain from catechol oxidase"/>
    <property type="match status" value="1"/>
</dbReference>
<feature type="compositionally biased region" description="Acidic residues" evidence="2">
    <location>
        <begin position="65"/>
        <end position="75"/>
    </location>
</feature>
<reference evidence="5" key="1">
    <citation type="submission" date="2023-06" db="EMBL/GenBank/DDBJ databases">
        <title>Genomic analysis of the entomopathogenic nematode Steinernema hermaphroditum.</title>
        <authorList>
            <person name="Schwarz E.M."/>
            <person name="Heppert J.K."/>
            <person name="Baniya A."/>
            <person name="Schwartz H.T."/>
            <person name="Tan C.-H."/>
            <person name="Antoshechkin I."/>
            <person name="Sternberg P.W."/>
            <person name="Goodrich-Blair H."/>
            <person name="Dillman A.R."/>
        </authorList>
    </citation>
    <scope>NUCLEOTIDE SEQUENCE</scope>
    <source>
        <strain evidence="5">PS9179</strain>
        <tissue evidence="5">Whole animal</tissue>
    </source>
</reference>
<name>A0AA39H3A8_9BILA</name>
<comment type="caution">
    <text evidence="5">The sequence shown here is derived from an EMBL/GenBank/DDBJ whole genome shotgun (WGS) entry which is preliminary data.</text>
</comment>
<dbReference type="InterPro" id="IPR050316">
    <property type="entry name" value="Tyrosinase/Hemocyanin"/>
</dbReference>
<keyword evidence="1" id="KW-0479">Metal-binding</keyword>
<dbReference type="InterPro" id="IPR029033">
    <property type="entry name" value="His_PPase_superfam"/>
</dbReference>
<dbReference type="GO" id="GO:0016791">
    <property type="term" value="F:phosphatase activity"/>
    <property type="evidence" value="ECO:0007669"/>
    <property type="project" value="UniProtKB-ARBA"/>
</dbReference>
<evidence type="ECO:0000313" key="5">
    <source>
        <dbReference type="EMBL" id="KAK0397949.1"/>
    </source>
</evidence>
<dbReference type="SUPFAM" id="SSF53254">
    <property type="entry name" value="Phosphoglycerate mutase-like"/>
    <property type="match status" value="1"/>
</dbReference>
<dbReference type="PANTHER" id="PTHR11474">
    <property type="entry name" value="TYROSINASE FAMILY MEMBER"/>
    <property type="match status" value="1"/>
</dbReference>
<sequence length="849" mass="98038">MYPCSRSFLRTSFLVLCSAIILVSSKNYILEKTEILNGKPYVTQLVQPFYRVHHEHEKLPMFILEGDDSDSDGEDETKGASEAGPKFRIAEEPRRRGHPSDKKKKPLFGTHELPAEDIEKYKKPSWPEPFAKYAHCLDIPCSCPYYDGNVVNGSCVLPSGKILGKALRKDFRTYTPEEKRKFEEALNEMKRIGLYNEIGKMHKYGGIHSGPAFLPWHREMIKRLEMAFRKFYPDLGLPYWDSTLDNNLPEPKDSVWFSDYLMGDTDDDGYVVTGKYAYWKTLENKDAILRILAEEPDGEFFNDARVDWVVDQTEIDRVMAYSSPLVECENYTLDDRFLEYSHDYVHYYINGDMFTKYGSSNDPIFFMHHGMIDLVWEEWRQKRQTREQRENDYPADRHRCAPSYHFRNAKMSLLEPFRNIDGCSNKYTDNMYEYAPRPTCTNLDLNCRSDDPNHRMVLFGFRHGNRNPEKFLEENPRKWGYEGDTELTLFGKRQGFGLGKEMRNFVKSLVRANYIPKEAKFYSSSANRCQMTLQAALAGFYPPQSFATWNAALDWTPVPYAIDDPLLRMYAVENCPTSSKAWAPISDDNLPDLRQLIENKKPILDYISNHTGWNASISNAADLADNILEIDLYNATYPEWLEHPTLPGYTKETLKKEILSFGESHQIKCAEYEPCRDMMAGFWLHNIIDYLQKLADKKTTYKLIGYASHTEITLAVMKLMYLTKSELTTSAGFVIEVREKSKDYELRLLYHDPNPIDEHVIYQAEYAPELRNISDADDWVLAKRFIALVEPLSFSDWETKCERTLPEPKCGTVLASAHDDVGMAKSATSFSTAASLGIALLITTLFLGH</sequence>
<organism evidence="5 6">
    <name type="scientific">Steinernema hermaphroditum</name>
    <dbReference type="NCBI Taxonomy" id="289476"/>
    <lineage>
        <taxon>Eukaryota</taxon>
        <taxon>Metazoa</taxon>
        <taxon>Ecdysozoa</taxon>
        <taxon>Nematoda</taxon>
        <taxon>Chromadorea</taxon>
        <taxon>Rhabditida</taxon>
        <taxon>Tylenchina</taxon>
        <taxon>Panagrolaimomorpha</taxon>
        <taxon>Strongyloidoidea</taxon>
        <taxon>Steinernematidae</taxon>
        <taxon>Steinernema</taxon>
    </lineage>
</organism>
<dbReference type="EMBL" id="JAUCMV010000005">
    <property type="protein sequence ID" value="KAK0397949.1"/>
    <property type="molecule type" value="Genomic_DNA"/>
</dbReference>
<feature type="compositionally biased region" description="Basic and acidic residues" evidence="2">
    <location>
        <begin position="88"/>
        <end position="100"/>
    </location>
</feature>
<dbReference type="Pfam" id="PF00328">
    <property type="entry name" value="His_Phos_2"/>
    <property type="match status" value="1"/>
</dbReference>
<gene>
    <name evidence="5" type="ORF">QR680_002354</name>
</gene>
<evidence type="ECO:0000313" key="6">
    <source>
        <dbReference type="Proteomes" id="UP001175271"/>
    </source>
</evidence>
<evidence type="ECO:0000259" key="4">
    <source>
        <dbReference type="PROSITE" id="PS00498"/>
    </source>
</evidence>
<evidence type="ECO:0000256" key="2">
    <source>
        <dbReference type="SAM" id="MobiDB-lite"/>
    </source>
</evidence>
<dbReference type="Pfam" id="PF00264">
    <property type="entry name" value="Tyrosinase"/>
    <property type="match status" value="1"/>
</dbReference>
<evidence type="ECO:0000256" key="1">
    <source>
        <dbReference type="ARBA" id="ARBA00022723"/>
    </source>
</evidence>
<feature type="region of interest" description="Disordered" evidence="2">
    <location>
        <begin position="64"/>
        <end position="109"/>
    </location>
</feature>
<feature type="signal peptide" evidence="3">
    <location>
        <begin position="1"/>
        <end position="25"/>
    </location>
</feature>
<dbReference type="SUPFAM" id="SSF48056">
    <property type="entry name" value="Di-copper centre-containing domain"/>
    <property type="match status" value="1"/>
</dbReference>
<dbReference type="AlphaFoldDB" id="A0AA39H3A8"/>
<dbReference type="Proteomes" id="UP001175271">
    <property type="component" value="Unassembled WGS sequence"/>
</dbReference>
<protein>
    <recommendedName>
        <fullName evidence="4">Tyrosinase copper-binding domain-containing protein</fullName>
    </recommendedName>
</protein>
<proteinExistence type="predicted"/>
<dbReference type="PANTHER" id="PTHR11474:SF50">
    <property type="entry name" value="TYROSINASE COPPER-BINDING DOMAIN-CONTAINING PROTEIN"/>
    <property type="match status" value="1"/>
</dbReference>
<dbReference type="InterPro" id="IPR000560">
    <property type="entry name" value="His_Pase_clade-2"/>
</dbReference>
<dbReference type="PRINTS" id="PR00092">
    <property type="entry name" value="TYROSINASE"/>
</dbReference>
<evidence type="ECO:0000256" key="3">
    <source>
        <dbReference type="SAM" id="SignalP"/>
    </source>
</evidence>
<keyword evidence="3" id="KW-0732">Signal</keyword>
<accession>A0AA39H3A8</accession>
<dbReference type="Gene3D" id="3.40.50.1240">
    <property type="entry name" value="Phosphoglycerate mutase-like"/>
    <property type="match status" value="1"/>
</dbReference>
<keyword evidence="6" id="KW-1185">Reference proteome</keyword>
<dbReference type="PROSITE" id="PS00498">
    <property type="entry name" value="TYROSINASE_2"/>
    <property type="match status" value="1"/>
</dbReference>
<dbReference type="InterPro" id="IPR002227">
    <property type="entry name" value="Tyrosinase_Cu-bd"/>
</dbReference>
<dbReference type="GO" id="GO:0046872">
    <property type="term" value="F:metal ion binding"/>
    <property type="evidence" value="ECO:0007669"/>
    <property type="project" value="UniProtKB-KW"/>
</dbReference>
<feature type="domain" description="Tyrosinase copper-binding" evidence="4">
    <location>
        <begin position="362"/>
        <end position="373"/>
    </location>
</feature>
<dbReference type="GO" id="GO:0016491">
    <property type="term" value="F:oxidoreductase activity"/>
    <property type="evidence" value="ECO:0007669"/>
    <property type="project" value="InterPro"/>
</dbReference>
<dbReference type="CDD" id="cd07061">
    <property type="entry name" value="HP_HAP_like"/>
    <property type="match status" value="1"/>
</dbReference>